<name>A0A1F4U2Y8_UNCSA</name>
<evidence type="ECO:0000313" key="12">
    <source>
        <dbReference type="EMBL" id="OGC39324.1"/>
    </source>
</evidence>
<dbReference type="Pfam" id="PF02050">
    <property type="entry name" value="FliJ"/>
    <property type="match status" value="1"/>
</dbReference>
<evidence type="ECO:0000256" key="9">
    <source>
        <dbReference type="ARBA" id="ARBA00023136"/>
    </source>
</evidence>
<reference evidence="12 13" key="1">
    <citation type="journal article" date="2016" name="Nat. Commun.">
        <title>Thousands of microbial genomes shed light on interconnected biogeochemical processes in an aquifer system.</title>
        <authorList>
            <person name="Anantharaman K."/>
            <person name="Brown C.T."/>
            <person name="Hug L.A."/>
            <person name="Sharon I."/>
            <person name="Castelle C.J."/>
            <person name="Probst A.J."/>
            <person name="Thomas B.C."/>
            <person name="Singh A."/>
            <person name="Wilkins M.J."/>
            <person name="Karaoz U."/>
            <person name="Brodie E.L."/>
            <person name="Williams K.H."/>
            <person name="Hubbard S.S."/>
            <person name="Banfield J.F."/>
        </authorList>
    </citation>
    <scope>NUCLEOTIDE SEQUENCE [LARGE SCALE GENOMIC DNA]</scope>
</reference>
<keyword evidence="4" id="KW-0813">Transport</keyword>
<dbReference type="GO" id="GO:0009288">
    <property type="term" value="C:bacterial-type flagellum"/>
    <property type="evidence" value="ECO:0007669"/>
    <property type="project" value="InterPro"/>
</dbReference>
<evidence type="ECO:0000256" key="1">
    <source>
        <dbReference type="ARBA" id="ARBA00004413"/>
    </source>
</evidence>
<dbReference type="InterPro" id="IPR053716">
    <property type="entry name" value="Flag_assembly_chemotaxis_eff"/>
</dbReference>
<dbReference type="GO" id="GO:0071973">
    <property type="term" value="P:bacterial-type flagellum-dependent cell motility"/>
    <property type="evidence" value="ECO:0007669"/>
    <property type="project" value="InterPro"/>
</dbReference>
<keyword evidence="11" id="KW-0175">Coiled coil</keyword>
<evidence type="ECO:0000256" key="4">
    <source>
        <dbReference type="ARBA" id="ARBA00022448"/>
    </source>
</evidence>
<feature type="coiled-coil region" evidence="11">
    <location>
        <begin position="81"/>
        <end position="136"/>
    </location>
</feature>
<keyword evidence="8" id="KW-0653">Protein transport</keyword>
<gene>
    <name evidence="12" type="ORF">A2438_00070</name>
</gene>
<dbReference type="AlphaFoldDB" id="A0A1F4U2Y8"/>
<keyword evidence="10" id="KW-1006">Bacterial flagellum protein export</keyword>
<evidence type="ECO:0000256" key="3">
    <source>
        <dbReference type="ARBA" id="ARBA00020392"/>
    </source>
</evidence>
<evidence type="ECO:0000256" key="6">
    <source>
        <dbReference type="ARBA" id="ARBA00022500"/>
    </source>
</evidence>
<comment type="subcellular location">
    <subcellularLocation>
        <location evidence="1">Cell membrane</location>
        <topology evidence="1">Peripheral membrane protein</topology>
        <orientation evidence="1">Cytoplasmic side</orientation>
    </subcellularLocation>
</comment>
<keyword evidence="7" id="KW-1005">Bacterial flagellum biogenesis</keyword>
<protein>
    <recommendedName>
        <fullName evidence="3">Flagellar FliJ protein</fullName>
    </recommendedName>
</protein>
<dbReference type="EMBL" id="MEUJ01000010">
    <property type="protein sequence ID" value="OGC39324.1"/>
    <property type="molecule type" value="Genomic_DNA"/>
</dbReference>
<dbReference type="Proteomes" id="UP000179242">
    <property type="component" value="Unassembled WGS sequence"/>
</dbReference>
<evidence type="ECO:0000256" key="2">
    <source>
        <dbReference type="ARBA" id="ARBA00010004"/>
    </source>
</evidence>
<evidence type="ECO:0000256" key="11">
    <source>
        <dbReference type="SAM" id="Coils"/>
    </source>
</evidence>
<evidence type="ECO:0000256" key="5">
    <source>
        <dbReference type="ARBA" id="ARBA00022475"/>
    </source>
</evidence>
<keyword evidence="9" id="KW-0472">Membrane</keyword>
<keyword evidence="5" id="KW-1003">Cell membrane</keyword>
<dbReference type="Gene3D" id="1.10.287.1700">
    <property type="match status" value="1"/>
</dbReference>
<organism evidence="12 13">
    <name type="scientific">candidate division WOR-1 bacterium RIFOXYC2_FULL_46_14</name>
    <dbReference type="NCBI Taxonomy" id="1802587"/>
    <lineage>
        <taxon>Bacteria</taxon>
        <taxon>Bacillati</taxon>
        <taxon>Saganbacteria</taxon>
    </lineage>
</organism>
<dbReference type="GO" id="GO:0044781">
    <property type="term" value="P:bacterial-type flagellum organization"/>
    <property type="evidence" value="ECO:0007669"/>
    <property type="project" value="UniProtKB-KW"/>
</dbReference>
<dbReference type="GO" id="GO:0015031">
    <property type="term" value="P:protein transport"/>
    <property type="evidence" value="ECO:0007669"/>
    <property type="project" value="UniProtKB-KW"/>
</dbReference>
<evidence type="ECO:0000256" key="8">
    <source>
        <dbReference type="ARBA" id="ARBA00022927"/>
    </source>
</evidence>
<proteinExistence type="inferred from homology"/>
<dbReference type="GO" id="GO:0005886">
    <property type="term" value="C:plasma membrane"/>
    <property type="evidence" value="ECO:0007669"/>
    <property type="project" value="UniProtKB-SubCell"/>
</dbReference>
<accession>A0A1F4U2Y8</accession>
<dbReference type="InterPro" id="IPR012823">
    <property type="entry name" value="Flagell_FliJ"/>
</dbReference>
<comment type="caution">
    <text evidence="12">The sequence shown here is derived from an EMBL/GenBank/DDBJ whole genome shotgun (WGS) entry which is preliminary data.</text>
</comment>
<evidence type="ECO:0000256" key="10">
    <source>
        <dbReference type="ARBA" id="ARBA00023225"/>
    </source>
</evidence>
<sequence length="151" mass="18438">MPKKFKYNLEAVLKVRGIKEKKEQEKFAFRQREYIEEKRKEEEIRDRKKGEEHQIRQTFKKGPVSDFEKVLRRHAHLGILKEGLDKQIEEVIKSSQKLEDQREKLITSMKDKKIIEKNKENRFKDYQKELQALEIKFLDEIATERYKREDS</sequence>
<dbReference type="GO" id="GO:0006935">
    <property type="term" value="P:chemotaxis"/>
    <property type="evidence" value="ECO:0007669"/>
    <property type="project" value="UniProtKB-KW"/>
</dbReference>
<comment type="similarity">
    <text evidence="2">Belongs to the FliJ family.</text>
</comment>
<keyword evidence="6" id="KW-0145">Chemotaxis</keyword>
<evidence type="ECO:0000313" key="13">
    <source>
        <dbReference type="Proteomes" id="UP000179242"/>
    </source>
</evidence>
<evidence type="ECO:0000256" key="7">
    <source>
        <dbReference type="ARBA" id="ARBA00022795"/>
    </source>
</evidence>